<protein>
    <recommendedName>
        <fullName evidence="3">Armadillo-type fold</fullName>
    </recommendedName>
</protein>
<dbReference type="RefSeq" id="XP_001027892.2">
    <property type="nucleotide sequence ID" value="XM_001027892.3"/>
</dbReference>
<dbReference type="SUPFAM" id="SSF48371">
    <property type="entry name" value="ARM repeat"/>
    <property type="match status" value="1"/>
</dbReference>
<name>I7M4L9_TETTS</name>
<dbReference type="Proteomes" id="UP000009168">
    <property type="component" value="Unassembled WGS sequence"/>
</dbReference>
<dbReference type="InParanoid" id="I7M4L9"/>
<dbReference type="GeneID" id="7829370"/>
<reference evidence="2" key="1">
    <citation type="journal article" date="2006" name="PLoS Biol.">
        <title>Macronuclear genome sequence of the ciliate Tetrahymena thermophila, a model eukaryote.</title>
        <authorList>
            <person name="Eisen J.A."/>
            <person name="Coyne R.S."/>
            <person name="Wu M."/>
            <person name="Wu D."/>
            <person name="Thiagarajan M."/>
            <person name="Wortman J.R."/>
            <person name="Badger J.H."/>
            <person name="Ren Q."/>
            <person name="Amedeo P."/>
            <person name="Jones K.M."/>
            <person name="Tallon L.J."/>
            <person name="Delcher A.L."/>
            <person name="Salzberg S.L."/>
            <person name="Silva J.C."/>
            <person name="Haas B.J."/>
            <person name="Majoros W.H."/>
            <person name="Farzad M."/>
            <person name="Carlton J.M."/>
            <person name="Smith R.K. Jr."/>
            <person name="Garg J."/>
            <person name="Pearlman R.E."/>
            <person name="Karrer K.M."/>
            <person name="Sun L."/>
            <person name="Manning G."/>
            <person name="Elde N.C."/>
            <person name="Turkewitz A.P."/>
            <person name="Asai D.J."/>
            <person name="Wilkes D.E."/>
            <person name="Wang Y."/>
            <person name="Cai H."/>
            <person name="Collins K."/>
            <person name="Stewart B.A."/>
            <person name="Lee S.R."/>
            <person name="Wilamowska K."/>
            <person name="Weinberg Z."/>
            <person name="Ruzzo W.L."/>
            <person name="Wloga D."/>
            <person name="Gaertig J."/>
            <person name="Frankel J."/>
            <person name="Tsao C.-C."/>
            <person name="Gorovsky M.A."/>
            <person name="Keeling P.J."/>
            <person name="Waller R.F."/>
            <person name="Patron N.J."/>
            <person name="Cherry J.M."/>
            <person name="Stover N.A."/>
            <person name="Krieger C.J."/>
            <person name="del Toro C."/>
            <person name="Ryder H.F."/>
            <person name="Williamson S.C."/>
            <person name="Barbeau R.A."/>
            <person name="Hamilton E.P."/>
            <person name="Orias E."/>
        </authorList>
    </citation>
    <scope>NUCLEOTIDE SEQUENCE [LARGE SCALE GENOMIC DNA]</scope>
    <source>
        <strain evidence="2">SB210</strain>
    </source>
</reference>
<keyword evidence="2" id="KW-1185">Reference proteome</keyword>
<dbReference type="InterPro" id="IPR016024">
    <property type="entry name" value="ARM-type_fold"/>
</dbReference>
<dbReference type="EMBL" id="GG662212">
    <property type="protein sequence ID" value="EAS07650.2"/>
    <property type="molecule type" value="Genomic_DNA"/>
</dbReference>
<dbReference type="InterPro" id="IPR011989">
    <property type="entry name" value="ARM-like"/>
</dbReference>
<sequence>MLKILYNIKNSFRLKFLKLKKQTQLKINMQDFQQNQDESHELKQAIKFKQENHRIKIRREKLNRQLNFTRLKFTNKNDPDFNHNQIEDIKSLSQNEQLVAQKLQQLQIHFNLREFDQCFQVVKFFSQYTIFNSSEEILKESIQILNETDFPLYLIAFISQETAVNYPQLFKTSLKIMQNIPYVWDQQFISKLVEYRVLDNLIEILKNQQDEIVINNALFTLASFSCTDQNCVQSKLIELKAYSIFQPFQKFDAFRTNLIYLYECTFGNMVGLTVEDFSEEDQDSFKYIIHYLMSELKKSYNQDDEDITQQVLWALSGMAKIEALIEFNEISEYVLILDILENNHKELVIIPALCIVNYLSYNSDRNIEEFVTFDYISVLKKYSDHSNYKARIHTMYTFINMAACSSQNIKDVLLEKNLVSKFMVMMQQDKPKIRNQCALFFAYLLDNSNENFIRRAIQDYYFMNIAKQIFEQINDIDNIFSLLKTFEYILDCVQSQDIMIFVLQQMQYYKINEYIEELTQQHFEHVTDKALLIHEKFEELIQQYDIN</sequence>
<evidence type="ECO:0000313" key="1">
    <source>
        <dbReference type="EMBL" id="EAS07650.2"/>
    </source>
</evidence>
<accession>I7M4L9</accession>
<organism evidence="1 2">
    <name type="scientific">Tetrahymena thermophila (strain SB210)</name>
    <dbReference type="NCBI Taxonomy" id="312017"/>
    <lineage>
        <taxon>Eukaryota</taxon>
        <taxon>Sar</taxon>
        <taxon>Alveolata</taxon>
        <taxon>Ciliophora</taxon>
        <taxon>Intramacronucleata</taxon>
        <taxon>Oligohymenophorea</taxon>
        <taxon>Hymenostomatida</taxon>
        <taxon>Tetrahymenina</taxon>
        <taxon>Tetrahymenidae</taxon>
        <taxon>Tetrahymena</taxon>
    </lineage>
</organism>
<dbReference type="Gene3D" id="1.25.10.10">
    <property type="entry name" value="Leucine-rich Repeat Variant"/>
    <property type="match status" value="1"/>
</dbReference>
<proteinExistence type="predicted"/>
<dbReference type="KEGG" id="tet:TTHERM_00497030"/>
<dbReference type="AlphaFoldDB" id="I7M4L9"/>
<evidence type="ECO:0008006" key="3">
    <source>
        <dbReference type="Google" id="ProtNLM"/>
    </source>
</evidence>
<evidence type="ECO:0000313" key="2">
    <source>
        <dbReference type="Proteomes" id="UP000009168"/>
    </source>
</evidence>
<gene>
    <name evidence="1" type="ORF">TTHERM_00497030</name>
</gene>